<dbReference type="Proteomes" id="UP000005156">
    <property type="component" value="Unassembled WGS sequence"/>
</dbReference>
<keyword evidence="3" id="KW-1185">Reference proteome</keyword>
<proteinExistence type="predicted"/>
<comment type="caution">
    <text evidence="2">The sequence shown here is derived from an EMBL/GenBank/DDBJ whole genome shotgun (WGS) entry which is preliminary data.</text>
</comment>
<feature type="region of interest" description="Disordered" evidence="1">
    <location>
        <begin position="30"/>
        <end position="52"/>
    </location>
</feature>
<protein>
    <submittedName>
        <fullName evidence="2">Uncharacterized protein</fullName>
    </submittedName>
</protein>
<dbReference type="HOGENOM" id="CLU_3082802_0_0_4"/>
<evidence type="ECO:0000256" key="1">
    <source>
        <dbReference type="SAM" id="MobiDB-lite"/>
    </source>
</evidence>
<evidence type="ECO:0000313" key="2">
    <source>
        <dbReference type="EMBL" id="EGG55129.1"/>
    </source>
</evidence>
<dbReference type="EMBL" id="AFBP01000031">
    <property type="protein sequence ID" value="EGG55129.1"/>
    <property type="molecule type" value="Genomic_DNA"/>
</dbReference>
<evidence type="ECO:0000313" key="3">
    <source>
        <dbReference type="Proteomes" id="UP000005156"/>
    </source>
</evidence>
<reference evidence="2 3" key="1">
    <citation type="submission" date="2011-02" db="EMBL/GenBank/DDBJ databases">
        <authorList>
            <person name="Weinstock G."/>
            <person name="Sodergren E."/>
            <person name="Clifton S."/>
            <person name="Fulton L."/>
            <person name="Fulton B."/>
            <person name="Courtney L."/>
            <person name="Fronick C."/>
            <person name="Harrison M."/>
            <person name="Strong C."/>
            <person name="Farmer C."/>
            <person name="Delahaunty K."/>
            <person name="Markovic C."/>
            <person name="Hall O."/>
            <person name="Minx P."/>
            <person name="Tomlinson C."/>
            <person name="Mitreva M."/>
            <person name="Hou S."/>
            <person name="Chen J."/>
            <person name="Wollam A."/>
            <person name="Pepin K.H."/>
            <person name="Johnson M."/>
            <person name="Bhonagiri V."/>
            <person name="Zhang X."/>
            <person name="Suruliraj S."/>
            <person name="Warren W."/>
            <person name="Chinwalla A."/>
            <person name="Mardis E.R."/>
            <person name="Wilson R.K."/>
        </authorList>
    </citation>
    <scope>NUCLEOTIDE SEQUENCE [LARGE SCALE GENOMIC DNA]</scope>
    <source>
        <strain evidence="2 3">YIT 11859</strain>
    </source>
</reference>
<organism evidence="2 3">
    <name type="scientific">Parasutterella excrementihominis YIT 11859</name>
    <dbReference type="NCBI Taxonomy" id="762966"/>
    <lineage>
        <taxon>Bacteria</taxon>
        <taxon>Pseudomonadati</taxon>
        <taxon>Pseudomonadota</taxon>
        <taxon>Betaproteobacteria</taxon>
        <taxon>Burkholderiales</taxon>
        <taxon>Sutterellaceae</taxon>
        <taxon>Parasutterella</taxon>
    </lineage>
</organism>
<sequence length="52" mass="6023">MTRHNVLPCQSRFALVTGLDGFSFILRRKNSRRRPARHGQSSRFSLPESFGF</sequence>
<name>F3QJX6_9BURK</name>
<gene>
    <name evidence="2" type="ORF">HMPREF9439_01233</name>
</gene>
<accession>F3QJX6</accession>
<dbReference type="AlphaFoldDB" id="F3QJX6"/>